<keyword evidence="11" id="KW-0812">Transmembrane</keyword>
<keyword evidence="4" id="KW-0808">Transferase</keyword>
<keyword evidence="7 11" id="KW-0472">Membrane</keyword>
<keyword evidence="6" id="KW-0573">Peptidoglycan synthesis</keyword>
<evidence type="ECO:0000313" key="13">
    <source>
        <dbReference type="EMBL" id="MDR7074708.1"/>
    </source>
</evidence>
<dbReference type="InterPro" id="IPR050396">
    <property type="entry name" value="Glycosyltr_51/Transpeptidase"/>
</dbReference>
<dbReference type="RefSeq" id="WP_310262105.1">
    <property type="nucleotide sequence ID" value="NZ_JAVDWA010000010.1"/>
</dbReference>
<evidence type="ECO:0000256" key="9">
    <source>
        <dbReference type="ARBA" id="ARBA00044770"/>
    </source>
</evidence>
<evidence type="ECO:0000313" key="14">
    <source>
        <dbReference type="Proteomes" id="UP001258181"/>
    </source>
</evidence>
<comment type="catalytic activity">
    <reaction evidence="10">
        <text>[GlcNAc-(1-&gt;4)-Mur2Ac(oyl-L-Ala-gamma-D-Glu-L-Lys-D-Ala-D-Ala)](n)-di-trans,octa-cis-undecaprenyl diphosphate + beta-D-GlcNAc-(1-&gt;4)-Mur2Ac(oyl-L-Ala-gamma-D-Glu-L-Lys-D-Ala-D-Ala)-di-trans,octa-cis-undecaprenyl diphosphate = [GlcNAc-(1-&gt;4)-Mur2Ac(oyl-L-Ala-gamma-D-Glu-L-Lys-D-Ala-D-Ala)](n+1)-di-trans,octa-cis-undecaprenyl diphosphate + di-trans,octa-cis-undecaprenyl diphosphate + H(+)</text>
        <dbReference type="Rhea" id="RHEA:23708"/>
        <dbReference type="Rhea" id="RHEA-COMP:9602"/>
        <dbReference type="Rhea" id="RHEA-COMP:9603"/>
        <dbReference type="ChEBI" id="CHEBI:15378"/>
        <dbReference type="ChEBI" id="CHEBI:58405"/>
        <dbReference type="ChEBI" id="CHEBI:60033"/>
        <dbReference type="ChEBI" id="CHEBI:78435"/>
        <dbReference type="EC" id="2.4.99.28"/>
    </reaction>
</comment>
<evidence type="ECO:0000256" key="3">
    <source>
        <dbReference type="ARBA" id="ARBA00022676"/>
    </source>
</evidence>
<dbReference type="EMBL" id="JAVDWA010000010">
    <property type="protein sequence ID" value="MDR7074708.1"/>
    <property type="molecule type" value="Genomic_DNA"/>
</dbReference>
<dbReference type="InterPro" id="IPR036950">
    <property type="entry name" value="PBP_transglycosylase"/>
</dbReference>
<dbReference type="Proteomes" id="UP001258181">
    <property type="component" value="Unassembled WGS sequence"/>
</dbReference>
<accession>A0ABU1U5H7</accession>
<reference evidence="13 14" key="1">
    <citation type="submission" date="2023-07" db="EMBL/GenBank/DDBJ databases">
        <title>Sorghum-associated microbial communities from plants grown in Nebraska, USA.</title>
        <authorList>
            <person name="Schachtman D."/>
        </authorList>
    </citation>
    <scope>NUCLEOTIDE SEQUENCE [LARGE SCALE GENOMIC DNA]</scope>
    <source>
        <strain evidence="13 14">BE211</strain>
    </source>
</reference>
<keyword evidence="5" id="KW-0133">Cell shape</keyword>
<dbReference type="InterPro" id="IPR023346">
    <property type="entry name" value="Lysozyme-like_dom_sf"/>
</dbReference>
<dbReference type="PANTHER" id="PTHR32282:SF11">
    <property type="entry name" value="PENICILLIN-BINDING PROTEIN 1B"/>
    <property type="match status" value="1"/>
</dbReference>
<dbReference type="Gene3D" id="1.10.3810.10">
    <property type="entry name" value="Biosynthetic peptidoglycan transglycosylase-like"/>
    <property type="match status" value="1"/>
</dbReference>
<dbReference type="EC" id="2.4.99.28" evidence="9"/>
<keyword evidence="3" id="KW-0328">Glycosyltransferase</keyword>
<feature type="domain" description="Glycosyl transferase family 51" evidence="12">
    <location>
        <begin position="62"/>
        <end position="183"/>
    </location>
</feature>
<keyword evidence="8" id="KW-0961">Cell wall biogenesis/degradation</keyword>
<comment type="caution">
    <text evidence="13">The sequence shown here is derived from an EMBL/GenBank/DDBJ whole genome shotgun (WGS) entry which is preliminary data.</text>
</comment>
<evidence type="ECO:0000256" key="4">
    <source>
        <dbReference type="ARBA" id="ARBA00022679"/>
    </source>
</evidence>
<keyword evidence="13" id="KW-0378">Hydrolase</keyword>
<evidence type="ECO:0000259" key="12">
    <source>
        <dbReference type="Pfam" id="PF00912"/>
    </source>
</evidence>
<dbReference type="PANTHER" id="PTHR32282">
    <property type="entry name" value="BINDING PROTEIN TRANSPEPTIDASE, PUTATIVE-RELATED"/>
    <property type="match status" value="1"/>
</dbReference>
<evidence type="ECO:0000256" key="5">
    <source>
        <dbReference type="ARBA" id="ARBA00022960"/>
    </source>
</evidence>
<keyword evidence="13" id="KW-0121">Carboxypeptidase</keyword>
<evidence type="ECO:0000256" key="1">
    <source>
        <dbReference type="ARBA" id="ARBA00004236"/>
    </source>
</evidence>
<feature type="transmembrane region" description="Helical" evidence="11">
    <location>
        <begin position="165"/>
        <end position="188"/>
    </location>
</feature>
<keyword evidence="11" id="KW-1133">Transmembrane helix</keyword>
<evidence type="ECO:0000256" key="8">
    <source>
        <dbReference type="ARBA" id="ARBA00023316"/>
    </source>
</evidence>
<evidence type="ECO:0000256" key="10">
    <source>
        <dbReference type="ARBA" id="ARBA00049902"/>
    </source>
</evidence>
<keyword evidence="14" id="KW-1185">Reference proteome</keyword>
<evidence type="ECO:0000256" key="11">
    <source>
        <dbReference type="SAM" id="Phobius"/>
    </source>
</evidence>
<dbReference type="InterPro" id="IPR001264">
    <property type="entry name" value="Glyco_trans_51"/>
</dbReference>
<evidence type="ECO:0000256" key="7">
    <source>
        <dbReference type="ARBA" id="ARBA00023136"/>
    </source>
</evidence>
<keyword evidence="2" id="KW-1003">Cell membrane</keyword>
<gene>
    <name evidence="13" type="ORF">J2X07_003705</name>
</gene>
<protein>
    <recommendedName>
        <fullName evidence="9">peptidoglycan glycosyltransferase</fullName>
        <ecNumber evidence="9">2.4.99.28</ecNumber>
    </recommendedName>
</protein>
<dbReference type="GO" id="GO:0004180">
    <property type="term" value="F:carboxypeptidase activity"/>
    <property type="evidence" value="ECO:0007669"/>
    <property type="project" value="UniProtKB-KW"/>
</dbReference>
<sequence length="202" mass="22796">MNQKLGVLTIIIFLTIIFFSFAGLSKEFANYVPFQRAIHSLADSKSIKLEQNSRLVDANGGFLYEFKGNESRIELSYEQIPQYVKQAFIATEDQNFLTHHGIDGKAIARAFITNSSEGAIAQGGSTITQQLARNLFLTHERSYDRKLKELVISYRIEQQLTKEQILGLYINAIYFQNGIYGIAVFMVLNKQAAFTLISPLAN</sequence>
<evidence type="ECO:0000256" key="6">
    <source>
        <dbReference type="ARBA" id="ARBA00022984"/>
    </source>
</evidence>
<comment type="subcellular location">
    <subcellularLocation>
        <location evidence="1">Cell membrane</location>
    </subcellularLocation>
</comment>
<name>A0ABU1U5H7_9BACL</name>
<dbReference type="SUPFAM" id="SSF53955">
    <property type="entry name" value="Lysozyme-like"/>
    <property type="match status" value="1"/>
</dbReference>
<keyword evidence="13" id="KW-0645">Protease</keyword>
<proteinExistence type="predicted"/>
<organism evidence="13 14">
    <name type="scientific">Fictibacillus barbaricus</name>
    <dbReference type="NCBI Taxonomy" id="182136"/>
    <lineage>
        <taxon>Bacteria</taxon>
        <taxon>Bacillati</taxon>
        <taxon>Bacillota</taxon>
        <taxon>Bacilli</taxon>
        <taxon>Bacillales</taxon>
        <taxon>Fictibacillaceae</taxon>
        <taxon>Fictibacillus</taxon>
    </lineage>
</organism>
<feature type="transmembrane region" description="Helical" evidence="11">
    <location>
        <begin position="6"/>
        <end position="24"/>
    </location>
</feature>
<evidence type="ECO:0000256" key="2">
    <source>
        <dbReference type="ARBA" id="ARBA00022475"/>
    </source>
</evidence>
<dbReference type="Pfam" id="PF00912">
    <property type="entry name" value="Transgly"/>
    <property type="match status" value="1"/>
</dbReference>